<evidence type="ECO:0000313" key="4">
    <source>
        <dbReference type="EMBL" id="CAF3756218.1"/>
    </source>
</evidence>
<dbReference type="Proteomes" id="UP000663866">
    <property type="component" value="Unassembled WGS sequence"/>
</dbReference>
<dbReference type="EMBL" id="CAJOBF010000013">
    <property type="protein sequence ID" value="CAF3723215.1"/>
    <property type="molecule type" value="Genomic_DNA"/>
</dbReference>
<accession>A0A816TI01</accession>
<dbReference type="Proteomes" id="UP000663842">
    <property type="component" value="Unassembled WGS sequence"/>
</dbReference>
<evidence type="ECO:0000313" key="2">
    <source>
        <dbReference type="EMBL" id="CAF2104677.1"/>
    </source>
</evidence>
<dbReference type="Proteomes" id="UP000663856">
    <property type="component" value="Unassembled WGS sequence"/>
</dbReference>
<dbReference type="Proteomes" id="UP000663887">
    <property type="component" value="Unassembled WGS sequence"/>
</dbReference>
<dbReference type="EMBL" id="CAJOBG010000097">
    <property type="protein sequence ID" value="CAF3756218.1"/>
    <property type="molecule type" value="Genomic_DNA"/>
</dbReference>
<gene>
    <name evidence="4" type="ORF">OVN521_LOCUS1421</name>
    <name evidence="3" type="ORF">UXM345_LOCUS342</name>
    <name evidence="2" type="ORF">WKI299_LOCUS21051</name>
    <name evidence="1" type="ORF">XDN619_LOCUS18150</name>
</gene>
<proteinExistence type="predicted"/>
<reference evidence="1" key="1">
    <citation type="submission" date="2021-02" db="EMBL/GenBank/DDBJ databases">
        <authorList>
            <person name="Nowell W R."/>
        </authorList>
    </citation>
    <scope>NUCLEOTIDE SEQUENCE</scope>
</reference>
<name>A0A816TI01_9BILA</name>
<organism evidence="1 6">
    <name type="scientific">Rotaria magnacalcarata</name>
    <dbReference type="NCBI Taxonomy" id="392030"/>
    <lineage>
        <taxon>Eukaryota</taxon>
        <taxon>Metazoa</taxon>
        <taxon>Spiralia</taxon>
        <taxon>Gnathifera</taxon>
        <taxon>Rotifera</taxon>
        <taxon>Eurotatoria</taxon>
        <taxon>Bdelloidea</taxon>
        <taxon>Philodinida</taxon>
        <taxon>Philodinidae</taxon>
        <taxon>Rotaria</taxon>
    </lineage>
</organism>
<evidence type="ECO:0000313" key="3">
    <source>
        <dbReference type="EMBL" id="CAF3723215.1"/>
    </source>
</evidence>
<evidence type="ECO:0000313" key="1">
    <source>
        <dbReference type="EMBL" id="CAF2098417.1"/>
    </source>
</evidence>
<evidence type="ECO:0000313" key="6">
    <source>
        <dbReference type="Proteomes" id="UP000663887"/>
    </source>
</evidence>
<protein>
    <submittedName>
        <fullName evidence="1">Uncharacterized protein</fullName>
    </submittedName>
</protein>
<sequence length="245" mass="27924">MSTSQSSSPPVDNRFKFDWPPVYTRCIEPIFDWNHFRRSQLQYKLAESLHESHVYDRCNCSVVRSKDDSSPCLAHAANRFSQIKIDGSVSPLLACPCMFCRKHFSEKDRPEGLPSIKNLKQLLPTRGFMNSKPSPPTMVYLSRPHTVPSFHATFPLDHTFATRYVPTFKRISRPNGVKEEIFDVQQTVISKSAIPTQLGMRLDAEPNHDHTQMLNLPPQRDSFFRSVDDYFNMTPGGGSTMLSGI</sequence>
<keyword evidence="5" id="KW-1185">Reference proteome</keyword>
<evidence type="ECO:0000313" key="5">
    <source>
        <dbReference type="Proteomes" id="UP000663866"/>
    </source>
</evidence>
<dbReference type="EMBL" id="CAJNRF010008788">
    <property type="protein sequence ID" value="CAF2104677.1"/>
    <property type="molecule type" value="Genomic_DNA"/>
</dbReference>
<dbReference type="AlphaFoldDB" id="A0A816TI01"/>
<dbReference type="EMBL" id="CAJNRG010007827">
    <property type="protein sequence ID" value="CAF2098417.1"/>
    <property type="molecule type" value="Genomic_DNA"/>
</dbReference>
<comment type="caution">
    <text evidence="1">The sequence shown here is derived from an EMBL/GenBank/DDBJ whole genome shotgun (WGS) entry which is preliminary data.</text>
</comment>